<keyword evidence="2 5" id="KW-0418">Kinase</keyword>
<dbReference type="GO" id="GO:0019150">
    <property type="term" value="F:D-ribulokinase activity"/>
    <property type="evidence" value="ECO:0007669"/>
    <property type="project" value="TreeGrafter"/>
</dbReference>
<dbReference type="Pfam" id="PF02782">
    <property type="entry name" value="FGGY_C"/>
    <property type="match status" value="1"/>
</dbReference>
<dbReference type="RefSeq" id="XP_036685934.1">
    <property type="nucleotide sequence ID" value="XM_036830039.1"/>
</dbReference>
<dbReference type="PANTHER" id="PTHR43435">
    <property type="entry name" value="RIBULOKINASE"/>
    <property type="match status" value="1"/>
</dbReference>
<protein>
    <submittedName>
        <fullName evidence="5">FGGY carbohydrate kinase domain-containing protein isoform X5</fullName>
    </submittedName>
</protein>
<evidence type="ECO:0000259" key="3">
    <source>
        <dbReference type="Pfam" id="PF02782"/>
    </source>
</evidence>
<dbReference type="SUPFAM" id="SSF53067">
    <property type="entry name" value="Actin-like ATPase domain"/>
    <property type="match status" value="1"/>
</dbReference>
<evidence type="ECO:0000313" key="5">
    <source>
        <dbReference type="RefSeq" id="XP_036685934.1"/>
    </source>
</evidence>
<name>A0A8B8VM33_BALMU</name>
<accession>A0A8B8VM33</accession>
<feature type="domain" description="Carbohydrate kinase FGGY C-terminal" evidence="3">
    <location>
        <begin position="51"/>
        <end position="258"/>
    </location>
</feature>
<dbReference type="Gene3D" id="3.30.420.40">
    <property type="match status" value="1"/>
</dbReference>
<evidence type="ECO:0000256" key="2">
    <source>
        <dbReference type="ARBA" id="ARBA00022777"/>
    </source>
</evidence>
<dbReference type="InterPro" id="IPR043129">
    <property type="entry name" value="ATPase_NBD"/>
</dbReference>
<evidence type="ECO:0000313" key="4">
    <source>
        <dbReference type="Proteomes" id="UP000694857"/>
    </source>
</evidence>
<evidence type="ECO:0000256" key="1">
    <source>
        <dbReference type="ARBA" id="ARBA00022679"/>
    </source>
</evidence>
<dbReference type="CTD" id="55277"/>
<keyword evidence="4" id="KW-1185">Reference proteome</keyword>
<dbReference type="FunFam" id="1.20.58.2240:FF:000002">
    <property type="entry name" value="FGGY carbohydrate kinase domain-containing protein"/>
    <property type="match status" value="1"/>
</dbReference>
<organism evidence="4 5">
    <name type="scientific">Balaenoptera musculus</name>
    <name type="common">Blue whale</name>
    <dbReference type="NCBI Taxonomy" id="9771"/>
    <lineage>
        <taxon>Eukaryota</taxon>
        <taxon>Metazoa</taxon>
        <taxon>Chordata</taxon>
        <taxon>Craniata</taxon>
        <taxon>Vertebrata</taxon>
        <taxon>Euteleostomi</taxon>
        <taxon>Mammalia</taxon>
        <taxon>Eutheria</taxon>
        <taxon>Laurasiatheria</taxon>
        <taxon>Artiodactyla</taxon>
        <taxon>Whippomorpha</taxon>
        <taxon>Cetacea</taxon>
        <taxon>Mysticeti</taxon>
        <taxon>Balaenopteridae</taxon>
        <taxon>Balaenoptera</taxon>
    </lineage>
</organism>
<dbReference type="GO" id="GO:0005737">
    <property type="term" value="C:cytoplasm"/>
    <property type="evidence" value="ECO:0007669"/>
    <property type="project" value="TreeGrafter"/>
</dbReference>
<dbReference type="PANTHER" id="PTHR43435:SF4">
    <property type="entry name" value="FGGY CARBOHYDRATE KINASE DOMAIN-CONTAINING PROTEIN"/>
    <property type="match status" value="1"/>
</dbReference>
<proteinExistence type="predicted"/>
<dbReference type="InterPro" id="IPR018485">
    <property type="entry name" value="FGGY_C"/>
</dbReference>
<reference evidence="5" key="1">
    <citation type="submission" date="2025-08" db="UniProtKB">
        <authorList>
            <consortium name="RefSeq"/>
        </authorList>
    </citation>
    <scope>IDENTIFICATION</scope>
    <source>
        <tissue evidence="5">Epidermis and Blubber</tissue>
    </source>
</reference>
<keyword evidence="1" id="KW-0808">Transferase</keyword>
<dbReference type="AlphaFoldDB" id="A0A8B8VM33"/>
<gene>
    <name evidence="5" type="primary">FGGY</name>
</gene>
<dbReference type="GeneID" id="118883297"/>
<dbReference type="Gene3D" id="1.20.58.2240">
    <property type="match status" value="1"/>
</dbReference>
<dbReference type="Proteomes" id="UP000694857">
    <property type="component" value="Chromosome 1"/>
</dbReference>
<dbReference type="GO" id="GO:0019321">
    <property type="term" value="P:pentose metabolic process"/>
    <property type="evidence" value="ECO:0007669"/>
    <property type="project" value="TreeGrafter"/>
</dbReference>
<sequence>MHISSHRPSAAASHLNCCLLPYHLPTGLGVIGADVRGHGLACEGQPVTSRLAIICGTSSCHMGISKNPIFVPGVWGPYFSAMVPGFWLNEGGQSVTGKLIDHMVQGHAAFPELQAKATARCQSIYAYLNSHLDLIKKAQPVGFLTVDLHVWPDFHGNRSPLADLTLKGMVTGLKLSQDLDDLAILYLATVQAIAFGTRLIIEAMESAGHSISTLFLCGGLGKNPLFVQMHADITGTPVVLSQEVEPVLLGAAILGARASGDFASVQEAMARMSKVGKVVFPRHEDKRYYDKKYQVFLKLVEHQKEYASIMKGD</sequence>